<organism evidence="1 2">
    <name type="scientific">Amycolatopsis dendrobii</name>
    <dbReference type="NCBI Taxonomy" id="2760662"/>
    <lineage>
        <taxon>Bacteria</taxon>
        <taxon>Bacillati</taxon>
        <taxon>Actinomycetota</taxon>
        <taxon>Actinomycetes</taxon>
        <taxon>Pseudonocardiales</taxon>
        <taxon>Pseudonocardiaceae</taxon>
        <taxon>Amycolatopsis</taxon>
    </lineage>
</organism>
<evidence type="ECO:0000313" key="1">
    <source>
        <dbReference type="EMBL" id="MBB1159175.1"/>
    </source>
</evidence>
<dbReference type="EMBL" id="JACGZW010000018">
    <property type="protein sequence ID" value="MBB1159175.1"/>
    <property type="molecule type" value="Genomic_DNA"/>
</dbReference>
<dbReference type="InterPro" id="IPR035944">
    <property type="entry name" value="YfbM-like_sf"/>
</dbReference>
<name>A0A7W3W5M7_9PSEU</name>
<proteinExistence type="predicted"/>
<evidence type="ECO:0008006" key="3">
    <source>
        <dbReference type="Google" id="ProtNLM"/>
    </source>
</evidence>
<sequence length="171" mass="18831">MAVTQQLARISAAHLAVCRRAVEALDELCSFTAVPERDYCDLDWWPGILKPAWKLTGADDRTLALLRRGFDGDEEVNPAYRDVLHSIDGHPVTALEPRRVAAVAEALCGITPDAVRSVVPSDPEQIEAELGSLALDVDGDLAEMLGEQHTVLRDFYAEAARRKLAVALWWD</sequence>
<protein>
    <recommendedName>
        <fullName evidence="3">DUF1877 domain-containing protein</fullName>
    </recommendedName>
</protein>
<accession>A0A7W3W5M7</accession>
<dbReference type="AlphaFoldDB" id="A0A7W3W5M7"/>
<dbReference type="RefSeq" id="WP_182895875.1">
    <property type="nucleotide sequence ID" value="NZ_JACGZW010000018.1"/>
</dbReference>
<evidence type="ECO:0000313" key="2">
    <source>
        <dbReference type="Proteomes" id="UP000526734"/>
    </source>
</evidence>
<dbReference type="Gene3D" id="3.40.1760.10">
    <property type="entry name" value="YfbM-like super family"/>
    <property type="match status" value="1"/>
</dbReference>
<dbReference type="Proteomes" id="UP000526734">
    <property type="component" value="Unassembled WGS sequence"/>
</dbReference>
<reference evidence="1 2" key="1">
    <citation type="submission" date="2020-08" db="EMBL/GenBank/DDBJ databases">
        <title>Amycolatopsis sp. nov. DR6-1 isolated from Dendrobium heterocarpum.</title>
        <authorList>
            <person name="Tedsree N."/>
            <person name="Kuncharoen N."/>
            <person name="Likhitwitayawuid K."/>
            <person name="Tanasupawat S."/>
        </authorList>
    </citation>
    <scope>NUCLEOTIDE SEQUENCE [LARGE SCALE GENOMIC DNA]</scope>
    <source>
        <strain evidence="1 2">DR6-1</strain>
    </source>
</reference>
<gene>
    <name evidence="1" type="ORF">H4281_39035</name>
</gene>
<comment type="caution">
    <text evidence="1">The sequence shown here is derived from an EMBL/GenBank/DDBJ whole genome shotgun (WGS) entry which is preliminary data.</text>
</comment>
<keyword evidence="2" id="KW-1185">Reference proteome</keyword>